<accession>A0ABU0NWE8</accession>
<dbReference type="Pfam" id="PF03861">
    <property type="entry name" value="ANTAR"/>
    <property type="match status" value="1"/>
</dbReference>
<evidence type="ECO:0000256" key="3">
    <source>
        <dbReference type="SAM" id="MobiDB-lite"/>
    </source>
</evidence>
<dbReference type="EMBL" id="JAUSWV010000002">
    <property type="protein sequence ID" value="MDQ0583476.1"/>
    <property type="molecule type" value="Genomic_DNA"/>
</dbReference>
<keyword evidence="2" id="KW-0804">Transcription</keyword>
<dbReference type="Gene3D" id="3.30.450.40">
    <property type="match status" value="1"/>
</dbReference>
<keyword evidence="1" id="KW-0805">Transcription regulation</keyword>
<reference evidence="5 6" key="1">
    <citation type="submission" date="2023-07" db="EMBL/GenBank/DDBJ databases">
        <title>Comparative genomics of wheat-associated soil bacteria to identify genetic determinants of phenazine resistance.</title>
        <authorList>
            <person name="Mouncey N."/>
        </authorList>
    </citation>
    <scope>NUCLEOTIDE SEQUENCE [LARGE SCALE GENOMIC DNA]</scope>
    <source>
        <strain evidence="5 6">B2I6</strain>
    </source>
</reference>
<gene>
    <name evidence="5" type="ORF">QF030_005654</name>
</gene>
<feature type="domain" description="ANTAR" evidence="4">
    <location>
        <begin position="27"/>
        <end position="89"/>
    </location>
</feature>
<sequence length="283" mass="30819">MSQPPRHPAEGRPPAGAPASGSGQGNAPHWRQDDLDLRNRLYGHAGVARAEGVLFQRYGLGSTDEAFALLKDASQRFNIKLSTLADAVVRTPAPDTDAELWFPRRTRHGRPDEHGSHASQGSVVKAALQRVLTITQTPMGNVQLAESGRLRMVRHAGLNKYFTDFFAFVDGPTTTCMQAATQREQVTVRDVATAAVFDEDSRHAILQTGSRAAHSVPLVNRAGVPLGIVSSHHERPLSGFTRRELAALERTGSDVGRWLSWHWNTVVLDALEHLHATATGAHC</sequence>
<dbReference type="Proteomes" id="UP001230654">
    <property type="component" value="Unassembled WGS sequence"/>
</dbReference>
<dbReference type="InterPro" id="IPR005561">
    <property type="entry name" value="ANTAR"/>
</dbReference>
<feature type="compositionally biased region" description="Low complexity" evidence="3">
    <location>
        <begin position="12"/>
        <end position="28"/>
    </location>
</feature>
<dbReference type="InterPro" id="IPR029016">
    <property type="entry name" value="GAF-like_dom_sf"/>
</dbReference>
<evidence type="ECO:0000256" key="2">
    <source>
        <dbReference type="ARBA" id="ARBA00023163"/>
    </source>
</evidence>
<organism evidence="5 6">
    <name type="scientific">Streptomyces rishiriensis</name>
    <dbReference type="NCBI Taxonomy" id="68264"/>
    <lineage>
        <taxon>Bacteria</taxon>
        <taxon>Bacillati</taxon>
        <taxon>Actinomycetota</taxon>
        <taxon>Actinomycetes</taxon>
        <taxon>Kitasatosporales</taxon>
        <taxon>Streptomycetaceae</taxon>
        <taxon>Streptomyces</taxon>
    </lineage>
</organism>
<comment type="caution">
    <text evidence="5">The sequence shown here is derived from an EMBL/GenBank/DDBJ whole genome shotgun (WGS) entry which is preliminary data.</text>
</comment>
<dbReference type="RefSeq" id="WP_307165420.1">
    <property type="nucleotide sequence ID" value="NZ_JAUSWV010000002.1"/>
</dbReference>
<protein>
    <recommendedName>
        <fullName evidence="4">ANTAR domain-containing protein</fullName>
    </recommendedName>
</protein>
<dbReference type="SUPFAM" id="SSF55781">
    <property type="entry name" value="GAF domain-like"/>
    <property type="match status" value="1"/>
</dbReference>
<proteinExistence type="predicted"/>
<dbReference type="PROSITE" id="PS50921">
    <property type="entry name" value="ANTAR"/>
    <property type="match status" value="1"/>
</dbReference>
<evidence type="ECO:0000256" key="1">
    <source>
        <dbReference type="ARBA" id="ARBA00023015"/>
    </source>
</evidence>
<evidence type="ECO:0000313" key="6">
    <source>
        <dbReference type="Proteomes" id="UP001230654"/>
    </source>
</evidence>
<dbReference type="SMART" id="SM01012">
    <property type="entry name" value="ANTAR"/>
    <property type="match status" value="1"/>
</dbReference>
<dbReference type="InterPro" id="IPR036388">
    <property type="entry name" value="WH-like_DNA-bd_sf"/>
</dbReference>
<keyword evidence="6" id="KW-1185">Reference proteome</keyword>
<evidence type="ECO:0000313" key="5">
    <source>
        <dbReference type="EMBL" id="MDQ0583476.1"/>
    </source>
</evidence>
<feature type="region of interest" description="Disordered" evidence="3">
    <location>
        <begin position="1"/>
        <end position="31"/>
    </location>
</feature>
<evidence type="ECO:0000259" key="4">
    <source>
        <dbReference type="PROSITE" id="PS50921"/>
    </source>
</evidence>
<dbReference type="Gene3D" id="1.10.10.10">
    <property type="entry name" value="Winged helix-like DNA-binding domain superfamily/Winged helix DNA-binding domain"/>
    <property type="match status" value="1"/>
</dbReference>
<name>A0ABU0NWE8_STRRH</name>